<protein>
    <submittedName>
        <fullName evidence="3">HD-GYP domain-containing protein</fullName>
    </submittedName>
</protein>
<dbReference type="EMBL" id="CP071446">
    <property type="protein sequence ID" value="QTA38881.1"/>
    <property type="molecule type" value="Genomic_DNA"/>
</dbReference>
<evidence type="ECO:0000256" key="1">
    <source>
        <dbReference type="SAM" id="Coils"/>
    </source>
</evidence>
<dbReference type="InterPro" id="IPR037522">
    <property type="entry name" value="HD_GYP_dom"/>
</dbReference>
<feature type="coiled-coil region" evidence="1">
    <location>
        <begin position="2"/>
        <end position="43"/>
    </location>
</feature>
<organism evidence="3 4">
    <name type="scientific">Thermosipho ferrireducens</name>
    <dbReference type="NCBI Taxonomy" id="2571116"/>
    <lineage>
        <taxon>Bacteria</taxon>
        <taxon>Thermotogati</taxon>
        <taxon>Thermotogota</taxon>
        <taxon>Thermotogae</taxon>
        <taxon>Thermotogales</taxon>
        <taxon>Fervidobacteriaceae</taxon>
        <taxon>Thermosipho</taxon>
    </lineage>
</organism>
<dbReference type="InterPro" id="IPR052020">
    <property type="entry name" value="Cyclic_di-GMP/3'3'-cGAMP_PDE"/>
</dbReference>
<keyword evidence="1" id="KW-0175">Coiled coil</keyword>
<dbReference type="PROSITE" id="PS51832">
    <property type="entry name" value="HD_GYP"/>
    <property type="match status" value="1"/>
</dbReference>
<keyword evidence="4" id="KW-1185">Reference proteome</keyword>
<name>A0ABX7SBG8_9BACT</name>
<dbReference type="CDD" id="cd00077">
    <property type="entry name" value="HDc"/>
    <property type="match status" value="1"/>
</dbReference>
<proteinExistence type="predicted"/>
<gene>
    <name evidence="3" type="ORF">JYK00_02145</name>
</gene>
<dbReference type="InterPro" id="IPR003607">
    <property type="entry name" value="HD/PDEase_dom"/>
</dbReference>
<dbReference type="SUPFAM" id="SSF109604">
    <property type="entry name" value="HD-domain/PDEase-like"/>
    <property type="match status" value="1"/>
</dbReference>
<dbReference type="Pfam" id="PF13487">
    <property type="entry name" value="HD_5"/>
    <property type="match status" value="1"/>
</dbReference>
<evidence type="ECO:0000259" key="2">
    <source>
        <dbReference type="PROSITE" id="PS51832"/>
    </source>
</evidence>
<reference evidence="3 4" key="1">
    <citation type="submission" date="2021-03" db="EMBL/GenBank/DDBJ databases">
        <title>Thermosipho ferrireducens sp.nov., an anaerobic thermophilic iron-reducing bacterium isolated from a deep-sea hydrothermal sulfide deposits.</title>
        <authorList>
            <person name="Zeng X."/>
            <person name="Chen Y."/>
            <person name="Shao Z."/>
        </authorList>
    </citation>
    <scope>NUCLEOTIDE SEQUENCE [LARGE SCALE GENOMIC DNA]</scope>
    <source>
        <strain evidence="3 4">JL129W03</strain>
    </source>
</reference>
<evidence type="ECO:0000313" key="4">
    <source>
        <dbReference type="Proteomes" id="UP000671862"/>
    </source>
</evidence>
<evidence type="ECO:0000313" key="3">
    <source>
        <dbReference type="EMBL" id="QTA38881.1"/>
    </source>
</evidence>
<dbReference type="PANTHER" id="PTHR45228:SF8">
    <property type="entry name" value="TWO-COMPONENT RESPONSE REGULATOR-RELATED"/>
    <property type="match status" value="1"/>
</dbReference>
<sequence>MAEEISASFQEIRAMNEDLEESYRELEKLNNELEDSYLEFSTQLATIAEGYDENTGNHIERVGILSAFIAKKLGLSEEMVYKIRYYAPLHDIGKLMIPKEILLKPGKLTEEEFEEMKKHTIYGAALIGNKERFKIARNIALYHHEKCDGSGYPYGLKCEEIPIEAAIVTLVDVYDALRSERPYKSAFSHEKALKILTEGDERTKPEHFNPKVLEIFIKYEKEVEEIWNNVSTNIPSVLLQRLKEIERNG</sequence>
<dbReference type="PANTHER" id="PTHR45228">
    <property type="entry name" value="CYCLIC DI-GMP PHOSPHODIESTERASE TM_0186-RELATED"/>
    <property type="match status" value="1"/>
</dbReference>
<dbReference type="SMART" id="SM00471">
    <property type="entry name" value="HDc"/>
    <property type="match status" value="1"/>
</dbReference>
<dbReference type="Proteomes" id="UP000671862">
    <property type="component" value="Chromosome"/>
</dbReference>
<dbReference type="Gene3D" id="1.10.3210.10">
    <property type="entry name" value="Hypothetical protein af1432"/>
    <property type="match status" value="1"/>
</dbReference>
<feature type="domain" description="HD-GYP" evidence="2">
    <location>
        <begin position="33"/>
        <end position="232"/>
    </location>
</feature>
<accession>A0ABX7SBG8</accession>